<feature type="transmembrane region" description="Helical" evidence="1">
    <location>
        <begin position="218"/>
        <end position="239"/>
    </location>
</feature>
<feature type="domain" description="Heparan-alpha-glucosaminide N-acetyltransferase catalytic" evidence="2">
    <location>
        <begin position="12"/>
        <end position="234"/>
    </location>
</feature>
<dbReference type="AlphaFoldDB" id="A0A1H1H303"/>
<sequence length="400" mass="42683">MASTHNGSAGQRLAGIDAARGLALLGMMATHIFPLWTAGANPEPSFSGLVLSGRSSALFAVLAGVGLGLLTGGSRPHSGRSLLADRSGIAVRAAIIAVVGLMLGTLNVSIAVILVHYAVLFLCALPFLQLRLPVLAAWAGGWLLLSPVAAYLLRPWLENTLGLASLGHNPMILDVFIPSRFLADIFVTGYYPVLHWLGYILVGLLIGRLDIRRAAVQLWLLSGGLAAAALAKAGSWLIMDGLGGYRQLASTEAAERPDFALIYQVNLSWVDTDDSWWWLGISGPHSGTTFDLLHTSGTAAIVLAICLLLTTKKPNLLLPLSGAGAMTLTLYTVHVWVMSLIPKNAVWPGDNEIYWVQVIVALSVGTTLHVLDRRGPFEFITSTASRTTRDAIRGGHRQYS</sequence>
<proteinExistence type="predicted"/>
<evidence type="ECO:0000313" key="3">
    <source>
        <dbReference type="EMBL" id="SDR19774.1"/>
    </source>
</evidence>
<evidence type="ECO:0000256" key="1">
    <source>
        <dbReference type="SAM" id="Phobius"/>
    </source>
</evidence>
<keyword evidence="1" id="KW-0812">Transmembrane</keyword>
<keyword evidence="1" id="KW-0472">Membrane</keyword>
<accession>A0A1H1H303</accession>
<feature type="transmembrane region" description="Helical" evidence="1">
    <location>
        <begin position="189"/>
        <end position="206"/>
    </location>
</feature>
<feature type="transmembrane region" description="Helical" evidence="1">
    <location>
        <begin position="135"/>
        <end position="153"/>
    </location>
</feature>
<dbReference type="RefSeq" id="WP_074702702.1">
    <property type="nucleotide sequence ID" value="NZ_CP018863.1"/>
</dbReference>
<keyword evidence="4" id="KW-1185">Reference proteome</keyword>
<dbReference type="Proteomes" id="UP000181917">
    <property type="component" value="Unassembled WGS sequence"/>
</dbReference>
<evidence type="ECO:0000313" key="4">
    <source>
        <dbReference type="Proteomes" id="UP000181917"/>
    </source>
</evidence>
<feature type="transmembrane region" description="Helical" evidence="1">
    <location>
        <begin position="316"/>
        <end position="341"/>
    </location>
</feature>
<feature type="transmembrane region" description="Helical" evidence="1">
    <location>
        <begin position="292"/>
        <end position="309"/>
    </location>
</feature>
<reference evidence="3 4" key="1">
    <citation type="submission" date="2016-10" db="EMBL/GenBank/DDBJ databases">
        <authorList>
            <person name="de Groot N.N."/>
        </authorList>
    </citation>
    <scope>NUCLEOTIDE SEQUENCE [LARGE SCALE GENOMIC DNA]</scope>
    <source>
        <strain evidence="3 4">DSM 20117</strain>
    </source>
</reference>
<dbReference type="KEGG" id="acry:AC20117_16745"/>
<gene>
    <name evidence="3" type="ORF">SAMN04489742_4531</name>
</gene>
<evidence type="ECO:0000259" key="2">
    <source>
        <dbReference type="Pfam" id="PF07786"/>
    </source>
</evidence>
<dbReference type="STRING" id="37928.SAMN04489742_4531"/>
<dbReference type="OrthoDB" id="4966979at2"/>
<dbReference type="Pfam" id="PF07786">
    <property type="entry name" value="HGSNAT_cat"/>
    <property type="match status" value="1"/>
</dbReference>
<organism evidence="3 4">
    <name type="scientific">Crystallibacter crystallopoietes</name>
    <dbReference type="NCBI Taxonomy" id="37928"/>
    <lineage>
        <taxon>Bacteria</taxon>
        <taxon>Bacillati</taxon>
        <taxon>Actinomycetota</taxon>
        <taxon>Actinomycetes</taxon>
        <taxon>Micrococcales</taxon>
        <taxon>Micrococcaceae</taxon>
        <taxon>Crystallibacter</taxon>
    </lineage>
</organism>
<keyword evidence="1" id="KW-1133">Transmembrane helix</keyword>
<feature type="transmembrane region" description="Helical" evidence="1">
    <location>
        <begin position="21"/>
        <end position="39"/>
    </location>
</feature>
<protein>
    <recommendedName>
        <fullName evidence="2">Heparan-alpha-glucosaminide N-acetyltransferase catalytic domain-containing protein</fullName>
    </recommendedName>
</protein>
<dbReference type="InterPro" id="IPR012429">
    <property type="entry name" value="HGSNAT_cat"/>
</dbReference>
<name>A0A1H1H303_9MICC</name>
<feature type="transmembrane region" description="Helical" evidence="1">
    <location>
        <begin position="51"/>
        <end position="71"/>
    </location>
</feature>
<dbReference type="EMBL" id="FNKH01000002">
    <property type="protein sequence ID" value="SDR19774.1"/>
    <property type="molecule type" value="Genomic_DNA"/>
</dbReference>
<feature type="transmembrane region" description="Helical" evidence="1">
    <location>
        <begin position="353"/>
        <end position="371"/>
    </location>
</feature>